<reference evidence="2 3" key="1">
    <citation type="submission" date="2018-12" db="EMBL/GenBank/DDBJ databases">
        <title>Complete genome of Nonlabens sp. MJ115.</title>
        <authorList>
            <person name="Choi H.S."/>
            <person name="Jung J."/>
        </authorList>
    </citation>
    <scope>NUCLEOTIDE SEQUENCE [LARGE SCALE GENOMIC DNA]</scope>
    <source>
        <strain evidence="2 3">MJ115</strain>
    </source>
</reference>
<feature type="chain" id="PRO_5019240098" evidence="1">
    <location>
        <begin position="21"/>
        <end position="170"/>
    </location>
</feature>
<dbReference type="AlphaFoldDB" id="A0A3S9MY77"/>
<dbReference type="EMBL" id="CP034549">
    <property type="protein sequence ID" value="AZQ44098.1"/>
    <property type="molecule type" value="Genomic_DNA"/>
</dbReference>
<gene>
    <name evidence="2" type="ORF">EJ995_07585</name>
</gene>
<keyword evidence="1" id="KW-0732">Signal</keyword>
<accession>A0A3S9MY77</accession>
<evidence type="ECO:0000313" key="2">
    <source>
        <dbReference type="EMBL" id="AZQ44098.1"/>
    </source>
</evidence>
<organism evidence="2 3">
    <name type="scientific">Nonlabens ponticola</name>
    <dbReference type="NCBI Taxonomy" id="2496866"/>
    <lineage>
        <taxon>Bacteria</taxon>
        <taxon>Pseudomonadati</taxon>
        <taxon>Bacteroidota</taxon>
        <taxon>Flavobacteriia</taxon>
        <taxon>Flavobacteriales</taxon>
        <taxon>Flavobacteriaceae</taxon>
        <taxon>Nonlabens</taxon>
    </lineage>
</organism>
<dbReference type="RefSeq" id="WP_126447199.1">
    <property type="nucleotide sequence ID" value="NZ_CP034549.1"/>
</dbReference>
<keyword evidence="3" id="KW-1185">Reference proteome</keyword>
<dbReference type="OrthoDB" id="9909897at2"/>
<feature type="signal peptide" evidence="1">
    <location>
        <begin position="1"/>
        <end position="20"/>
    </location>
</feature>
<evidence type="ECO:0000256" key="1">
    <source>
        <dbReference type="SAM" id="SignalP"/>
    </source>
</evidence>
<proteinExistence type="predicted"/>
<name>A0A3S9MY77_9FLAO</name>
<dbReference type="KEGG" id="noj:EJ995_07585"/>
<sequence length="170" mass="19905">MRLTFVLLATFLLAPSVAFAQDPSCEFIINLHNVDLEKYDYKFIIEHRHEKYDLVQLKEWLAADWDSFNNDKPYSVLESEAGNQILMHYERGYCYPQSRNDDQLRITIARKNKRENTIELMNTSCSLMSGTTEIHASKFQIGKRDHEVFHMTGPISDFSNRLANRKIIIN</sequence>
<protein>
    <submittedName>
        <fullName evidence="2">Uncharacterized protein</fullName>
    </submittedName>
</protein>
<evidence type="ECO:0000313" key="3">
    <source>
        <dbReference type="Proteomes" id="UP000279600"/>
    </source>
</evidence>
<dbReference type="Proteomes" id="UP000279600">
    <property type="component" value="Chromosome"/>
</dbReference>